<reference evidence="6" key="1">
    <citation type="submission" date="2016-03" db="EMBL/GenBank/DDBJ databases">
        <authorList>
            <person name="Borrel G."/>
            <person name="Mccann A."/>
            <person name="O'Toole P.W."/>
        </authorList>
    </citation>
    <scope>NUCLEOTIDE SEQUENCE</scope>
    <source>
        <strain evidence="6">183</strain>
    </source>
</reference>
<dbReference type="InterPro" id="IPR030838">
    <property type="entry name" value="Ribosomal_eS1_arc"/>
</dbReference>
<dbReference type="GO" id="GO:0006412">
    <property type="term" value="P:translation"/>
    <property type="evidence" value="ECO:0007669"/>
    <property type="project" value="UniProtKB-UniRule"/>
</dbReference>
<dbReference type="GO" id="GO:0005840">
    <property type="term" value="C:ribosome"/>
    <property type="evidence" value="ECO:0007669"/>
    <property type="project" value="UniProtKB-KW"/>
</dbReference>
<keyword evidence="1 3" id="KW-0689">Ribosomal protein</keyword>
<evidence type="ECO:0000313" key="7">
    <source>
        <dbReference type="Proteomes" id="UP000752814"/>
    </source>
</evidence>
<feature type="compositionally biased region" description="Acidic residues" evidence="5">
    <location>
        <begin position="219"/>
        <end position="261"/>
    </location>
</feature>
<dbReference type="Proteomes" id="UP000752814">
    <property type="component" value="Unassembled WGS sequence"/>
</dbReference>
<dbReference type="GeneID" id="41322754"/>
<evidence type="ECO:0000256" key="1">
    <source>
        <dbReference type="ARBA" id="ARBA00022980"/>
    </source>
</evidence>
<dbReference type="OMA" id="TRFKGHE"/>
<comment type="similarity">
    <text evidence="3 4">Belongs to the eukaryotic ribosomal protein eS1 family.</text>
</comment>
<evidence type="ECO:0000256" key="5">
    <source>
        <dbReference type="SAM" id="MobiDB-lite"/>
    </source>
</evidence>
<evidence type="ECO:0000256" key="3">
    <source>
        <dbReference type="HAMAP-Rule" id="MF_00359"/>
    </source>
</evidence>
<dbReference type="PROSITE" id="PS01191">
    <property type="entry name" value="RIBOSOMAL_S3AE"/>
    <property type="match status" value="1"/>
</dbReference>
<dbReference type="InterPro" id="IPR018281">
    <property type="entry name" value="Ribosomal_eS1_CS"/>
</dbReference>
<dbReference type="HAMAP" id="MF_00359">
    <property type="entry name" value="Ribosomal_eS1"/>
    <property type="match status" value="1"/>
</dbReference>
<dbReference type="PANTHER" id="PTHR11830">
    <property type="entry name" value="40S RIBOSOMAL PROTEIN S3A"/>
    <property type="match status" value="1"/>
</dbReference>
<feature type="region of interest" description="Disordered" evidence="5">
    <location>
        <begin position="200"/>
        <end position="261"/>
    </location>
</feature>
<accession>A0A8J8PEN0</accession>
<evidence type="ECO:0000313" key="6">
    <source>
        <dbReference type="EMBL" id="TQS84061.1"/>
    </source>
</evidence>
<name>A0A8J8PEN0_9ARCH</name>
<dbReference type="EMBL" id="LVVT01000007">
    <property type="protein sequence ID" value="TQS84061.1"/>
    <property type="molecule type" value="Genomic_DNA"/>
</dbReference>
<evidence type="ECO:0000256" key="4">
    <source>
        <dbReference type="RuleBase" id="RU000668"/>
    </source>
</evidence>
<dbReference type="GO" id="GO:0003735">
    <property type="term" value="F:structural constituent of ribosome"/>
    <property type="evidence" value="ECO:0007669"/>
    <property type="project" value="InterPro"/>
</dbReference>
<dbReference type="GO" id="GO:1990904">
    <property type="term" value="C:ribonucleoprotein complex"/>
    <property type="evidence" value="ECO:0007669"/>
    <property type="project" value="UniProtKB-KW"/>
</dbReference>
<dbReference type="RefSeq" id="WP_020448238.1">
    <property type="nucleotide sequence ID" value="NZ_CAYAXV010000008.1"/>
</dbReference>
<sequence>MAVKKGKAAARKVKDKWKAKEWYKLYAPRMFNQVELGETPSADPASLIGRNIEVTVHELTGDFSKMHIKMRFSVEDVNGFEAHTAFIGHELTSDYVRRLTRRKRTKTDHVVDVRTKDNFVVRIKPMSITEQRIQAAQETAVRNILTETLTTMAADMSISDLVKSIISGDLSRDLSNAVKVIIPIKRIEIRKSEVIKAGTPDENELSIQERIGQETAVAEPEEPESEDEASEEAPAEEAVSEESESEEIVEESAEETPAEEN</sequence>
<dbReference type="SMART" id="SM01397">
    <property type="entry name" value="Ribosomal_S3Ae"/>
    <property type="match status" value="1"/>
</dbReference>
<comment type="caution">
    <text evidence="6">The sequence shown here is derived from an EMBL/GenBank/DDBJ whole genome shotgun (WGS) entry which is preliminary data.</text>
</comment>
<dbReference type="NCBIfam" id="NF003142">
    <property type="entry name" value="PRK04057.1"/>
    <property type="match status" value="1"/>
</dbReference>
<protein>
    <recommendedName>
        <fullName evidence="3">Small ribosomal subunit protein eS1</fullName>
    </recommendedName>
</protein>
<dbReference type="InterPro" id="IPR001593">
    <property type="entry name" value="Ribosomal_eS1"/>
</dbReference>
<dbReference type="AlphaFoldDB" id="A0A8J8PEN0"/>
<gene>
    <name evidence="3" type="primary">rps3ae</name>
    <name evidence="6" type="ORF">A3207_07015</name>
</gene>
<proteinExistence type="inferred from homology"/>
<dbReference type="Pfam" id="PF01015">
    <property type="entry name" value="Ribosomal_S3Ae"/>
    <property type="match status" value="1"/>
</dbReference>
<organism evidence="6 7">
    <name type="scientific">Candidatus Methanomassiliicoccus intestinalis</name>
    <dbReference type="NCBI Taxonomy" id="1406512"/>
    <lineage>
        <taxon>Archaea</taxon>
        <taxon>Methanobacteriati</taxon>
        <taxon>Thermoplasmatota</taxon>
        <taxon>Thermoplasmata</taxon>
        <taxon>Methanomassiliicoccales</taxon>
        <taxon>Methanomassiliicoccaceae</taxon>
        <taxon>Methanomassiliicoccus</taxon>
    </lineage>
</organism>
<evidence type="ECO:0000256" key="2">
    <source>
        <dbReference type="ARBA" id="ARBA00023274"/>
    </source>
</evidence>
<keyword evidence="2 3" id="KW-0687">Ribonucleoprotein</keyword>